<dbReference type="PROSITE" id="PS00789">
    <property type="entry name" value="CHORISMATE_SYNTHASE_3"/>
    <property type="match status" value="1"/>
</dbReference>
<keyword evidence="17" id="KW-1185">Reference proteome</keyword>
<dbReference type="UniPathway" id="UPA00053">
    <property type="reaction ID" value="UER00090"/>
</dbReference>
<comment type="cofactor">
    <cofactor evidence="11 12">
        <name>FMNH2</name>
        <dbReference type="ChEBI" id="CHEBI:57618"/>
    </cofactor>
    <text evidence="11 12">Reduced FMN (FMNH(2)).</text>
</comment>
<evidence type="ECO:0000256" key="3">
    <source>
        <dbReference type="ARBA" id="ARBA00013036"/>
    </source>
</evidence>
<evidence type="ECO:0000256" key="12">
    <source>
        <dbReference type="RuleBase" id="RU000605"/>
    </source>
</evidence>
<evidence type="ECO:0000256" key="8">
    <source>
        <dbReference type="ARBA" id="ARBA00022857"/>
    </source>
</evidence>
<keyword evidence="4 11" id="KW-0028">Amino-acid biosynthesis</keyword>
<feature type="transmembrane region" description="Helical" evidence="14">
    <location>
        <begin position="40"/>
        <end position="59"/>
    </location>
</feature>
<keyword evidence="14" id="KW-0812">Transmembrane</keyword>
<dbReference type="SUPFAM" id="SSF103263">
    <property type="entry name" value="Chorismate synthase, AroC"/>
    <property type="match status" value="1"/>
</dbReference>
<dbReference type="Proteomes" id="UP000272400">
    <property type="component" value="Unassembled WGS sequence"/>
</dbReference>
<feature type="binding site" evidence="11">
    <location>
        <begin position="473"/>
        <end position="474"/>
    </location>
    <ligand>
        <name>FMN</name>
        <dbReference type="ChEBI" id="CHEBI:58210"/>
    </ligand>
</feature>
<evidence type="ECO:0000256" key="7">
    <source>
        <dbReference type="ARBA" id="ARBA00022827"/>
    </source>
</evidence>
<dbReference type="AlphaFoldDB" id="A0A3N1CRK5"/>
<evidence type="ECO:0000256" key="6">
    <source>
        <dbReference type="ARBA" id="ARBA00022643"/>
    </source>
</evidence>
<dbReference type="GO" id="GO:0004107">
    <property type="term" value="F:chorismate synthase activity"/>
    <property type="evidence" value="ECO:0007669"/>
    <property type="project" value="UniProtKB-UniRule"/>
</dbReference>
<sequence>MSETASWIEPVRGRPVAVAAVVAAVLGLLFWRVGPRPELAAFALLGAVGTVLAFVDAATRTLPEPLTLPLPFALAGLLWLASPQEGRSLAGALLGAVALFGFYGVLWWFSPDRGIGFGDVVLSVSLGLVLGWMGVAAVVTGLLVIHLSGAVWALGLLVLGRATRGSELPYGPFLLAGTLAAILLRALAGAARAGHAVSQQVDAGPGRSPEGGRIAVMLRWLTAGESHGPALVAIVEGMPAGVRVTSADVAEGLRRRRLGHGRGARMKFEQDKVSILGGVRHGSTLGGPIAIEVGNTEWPKWETVMSADPVDPDVLAAQARNAPLSRPRPGHADLSGIQKYAFDDARPVLERASARETAARVALGEVARAFLRQAVGVEVLSHVVSLGEIAVPADAPLPTPEDLEAIDATPARCFHAETDAAMVAHVDELKRAGDTLGGVVEVLAYNLPPGLGSYVHWDRRLDARLAGILMGIQAIKGVEVGDGFETARRPGTRAHDEIESTPEGVHRRTNRAGGIEGGMTNGEVLRVRAAMKPISTVPRQLDTIDVLTGEPAKAINQRSDVTAVPAAGVVAEAMVALCLADAVLEKFGGDTVEETARNARAYLESLVVK</sequence>
<feature type="transmembrane region" description="Helical" evidence="14">
    <location>
        <begin position="16"/>
        <end position="33"/>
    </location>
</feature>
<keyword evidence="5 11" id="KW-0285">Flavoprotein</keyword>
<protein>
    <recommendedName>
        <fullName evidence="3 11">Chorismate synthase</fullName>
        <shortName evidence="11">CS</shortName>
        <ecNumber evidence="3 11">4.2.3.5</ecNumber>
    </recommendedName>
    <alternativeName>
        <fullName evidence="11">5-enolpyruvylshikimate-3-phosphate phospholyase</fullName>
    </alternativeName>
</protein>
<keyword evidence="6 11" id="KW-0288">FMN</keyword>
<dbReference type="Gene3D" id="3.60.150.10">
    <property type="entry name" value="Chorismate synthase AroC"/>
    <property type="match status" value="1"/>
</dbReference>
<reference evidence="16 17" key="1">
    <citation type="submission" date="2018-11" db="EMBL/GenBank/DDBJ databases">
        <title>Sequencing the genomes of 1000 actinobacteria strains.</title>
        <authorList>
            <person name="Klenk H.-P."/>
        </authorList>
    </citation>
    <scope>NUCLEOTIDE SEQUENCE [LARGE SCALE GENOMIC DNA]</scope>
    <source>
        <strain evidence="16 17">DSM 44254</strain>
    </source>
</reference>
<evidence type="ECO:0000256" key="1">
    <source>
        <dbReference type="ARBA" id="ARBA00005044"/>
    </source>
</evidence>
<dbReference type="GO" id="GO:0004190">
    <property type="term" value="F:aspartic-type endopeptidase activity"/>
    <property type="evidence" value="ECO:0007669"/>
    <property type="project" value="InterPro"/>
</dbReference>
<evidence type="ECO:0000256" key="5">
    <source>
        <dbReference type="ARBA" id="ARBA00022630"/>
    </source>
</evidence>
<keyword evidence="8 11" id="KW-0521">NADP</keyword>
<keyword evidence="14" id="KW-0472">Membrane</keyword>
<comment type="caution">
    <text evidence="16">The sequence shown here is derived from an EMBL/GenBank/DDBJ whole genome shotgun (WGS) entry which is preliminary data.</text>
</comment>
<feature type="binding site" evidence="11">
    <location>
        <position position="262"/>
    </location>
    <ligand>
        <name>NADP(+)</name>
        <dbReference type="ChEBI" id="CHEBI:58349"/>
    </ligand>
</feature>
<dbReference type="GO" id="GO:0008652">
    <property type="term" value="P:amino acid biosynthetic process"/>
    <property type="evidence" value="ECO:0007669"/>
    <property type="project" value="UniProtKB-KW"/>
</dbReference>
<keyword evidence="9 11" id="KW-0057">Aromatic amino acid biosynthesis</keyword>
<keyword evidence="10 11" id="KW-0456">Lyase</keyword>
<dbReference type="GO" id="GO:0005829">
    <property type="term" value="C:cytosol"/>
    <property type="evidence" value="ECO:0007669"/>
    <property type="project" value="TreeGrafter"/>
</dbReference>
<evidence type="ECO:0000256" key="2">
    <source>
        <dbReference type="ARBA" id="ARBA00008014"/>
    </source>
</evidence>
<feature type="binding site" evidence="11">
    <location>
        <position position="517"/>
    </location>
    <ligand>
        <name>FMN</name>
        <dbReference type="ChEBI" id="CHEBI:58210"/>
    </ligand>
</feature>
<feature type="compositionally biased region" description="Basic and acidic residues" evidence="13">
    <location>
        <begin position="487"/>
        <end position="498"/>
    </location>
</feature>
<gene>
    <name evidence="11" type="primary">aroC</name>
    <name evidence="16" type="ORF">EDD29_1447</name>
</gene>
<feature type="transmembrane region" description="Helical" evidence="14">
    <location>
        <begin position="89"/>
        <end position="109"/>
    </location>
</feature>
<evidence type="ECO:0000313" key="17">
    <source>
        <dbReference type="Proteomes" id="UP000272400"/>
    </source>
</evidence>
<dbReference type="NCBIfam" id="NF003793">
    <property type="entry name" value="PRK05382.1"/>
    <property type="match status" value="1"/>
</dbReference>
<dbReference type="CDD" id="cd07304">
    <property type="entry name" value="Chorismate_synthase"/>
    <property type="match status" value="1"/>
</dbReference>
<dbReference type="GO" id="GO:0010181">
    <property type="term" value="F:FMN binding"/>
    <property type="evidence" value="ECO:0007669"/>
    <property type="project" value="TreeGrafter"/>
</dbReference>
<comment type="subunit">
    <text evidence="11">Homotetramer.</text>
</comment>
<dbReference type="PROSITE" id="PS00787">
    <property type="entry name" value="CHORISMATE_SYNTHASE_1"/>
    <property type="match status" value="1"/>
</dbReference>
<feature type="binding site" evidence="11">
    <location>
        <begin position="351"/>
        <end position="353"/>
    </location>
    <ligand>
        <name>FMN</name>
        <dbReference type="ChEBI" id="CHEBI:58210"/>
    </ligand>
</feature>
<dbReference type="NCBIfam" id="TIGR00033">
    <property type="entry name" value="aroC"/>
    <property type="match status" value="1"/>
</dbReference>
<feature type="transmembrane region" description="Helical" evidence="14">
    <location>
        <begin position="171"/>
        <end position="191"/>
    </location>
</feature>
<dbReference type="PANTHER" id="PTHR21085:SF0">
    <property type="entry name" value="CHORISMATE SYNTHASE"/>
    <property type="match status" value="1"/>
</dbReference>
<dbReference type="InterPro" id="IPR035904">
    <property type="entry name" value="Chorismate_synth_AroC_sf"/>
</dbReference>
<name>A0A3N1CRK5_9ACTN</name>
<dbReference type="PANTHER" id="PTHR21085">
    <property type="entry name" value="CHORISMATE SYNTHASE"/>
    <property type="match status" value="1"/>
</dbReference>
<dbReference type="GO" id="GO:0016020">
    <property type="term" value="C:membrane"/>
    <property type="evidence" value="ECO:0007669"/>
    <property type="project" value="InterPro"/>
</dbReference>
<dbReference type="InterPro" id="IPR000453">
    <property type="entry name" value="Chorismate_synth"/>
</dbReference>
<evidence type="ECO:0000256" key="9">
    <source>
        <dbReference type="ARBA" id="ARBA00023141"/>
    </source>
</evidence>
<evidence type="ECO:0000256" key="10">
    <source>
        <dbReference type="ARBA" id="ARBA00023239"/>
    </source>
</evidence>
<dbReference type="InterPro" id="IPR000045">
    <property type="entry name" value="Prepilin_IV_endopep_pep"/>
</dbReference>
<feature type="binding site" evidence="11">
    <location>
        <position position="558"/>
    </location>
    <ligand>
        <name>FMN</name>
        <dbReference type="ChEBI" id="CHEBI:58210"/>
    </ligand>
</feature>
<dbReference type="InterPro" id="IPR020541">
    <property type="entry name" value="Chorismate_synthase_CS"/>
</dbReference>
<dbReference type="Pfam" id="PF01478">
    <property type="entry name" value="Peptidase_A24"/>
    <property type="match status" value="1"/>
</dbReference>
<feature type="transmembrane region" description="Helical" evidence="14">
    <location>
        <begin position="129"/>
        <end position="159"/>
    </location>
</feature>
<comment type="function">
    <text evidence="11">Catalyzes the anti-1,4-elimination of the C-3 phosphate and the C-6 proR hydrogen from 5-enolpyruvylshikimate-3-phosphate (EPSP) to yield chorismate, which is the branch point compound that serves as the starting substrate for the three terminal pathways of aromatic amino acid biosynthesis. This reaction introduces a second double bond into the aromatic ring system.</text>
</comment>
<dbReference type="FunFam" id="3.60.150.10:FF:000002">
    <property type="entry name" value="Chorismate synthase"/>
    <property type="match status" value="1"/>
</dbReference>
<dbReference type="OrthoDB" id="9771806at2"/>
<comment type="similarity">
    <text evidence="2 11 12">Belongs to the chorismate synthase family.</text>
</comment>
<evidence type="ECO:0000313" key="16">
    <source>
        <dbReference type="EMBL" id="ROO83937.1"/>
    </source>
</evidence>
<feature type="domain" description="Prepilin type IV endopeptidase peptidase" evidence="15">
    <location>
        <begin position="45"/>
        <end position="152"/>
    </location>
</feature>
<evidence type="ECO:0000259" key="15">
    <source>
        <dbReference type="Pfam" id="PF01478"/>
    </source>
</evidence>
<dbReference type="EMBL" id="RJKE01000001">
    <property type="protein sequence ID" value="ROO83937.1"/>
    <property type="molecule type" value="Genomic_DNA"/>
</dbReference>
<keyword evidence="14" id="KW-1133">Transmembrane helix</keyword>
<organism evidence="16 17">
    <name type="scientific">Actinocorallia herbida</name>
    <dbReference type="NCBI Taxonomy" id="58109"/>
    <lineage>
        <taxon>Bacteria</taxon>
        <taxon>Bacillati</taxon>
        <taxon>Actinomycetota</taxon>
        <taxon>Actinomycetes</taxon>
        <taxon>Streptosporangiales</taxon>
        <taxon>Thermomonosporaceae</taxon>
        <taxon>Actinocorallia</taxon>
    </lineage>
</organism>
<proteinExistence type="inferred from homology"/>
<comment type="pathway">
    <text evidence="1 11 12">Metabolic intermediate biosynthesis; chorismate biosynthesis; chorismate from D-erythrose 4-phosphate and phosphoenolpyruvate: step 7/7.</text>
</comment>
<evidence type="ECO:0000256" key="11">
    <source>
        <dbReference type="HAMAP-Rule" id="MF_00300"/>
    </source>
</evidence>
<feature type="transmembrane region" description="Helical" evidence="14">
    <location>
        <begin position="65"/>
        <end position="82"/>
    </location>
</feature>
<dbReference type="Pfam" id="PF01264">
    <property type="entry name" value="Chorismate_synt"/>
    <property type="match status" value="1"/>
</dbReference>
<evidence type="ECO:0000256" key="4">
    <source>
        <dbReference type="ARBA" id="ARBA00022605"/>
    </source>
</evidence>
<feature type="region of interest" description="Disordered" evidence="13">
    <location>
        <begin position="487"/>
        <end position="517"/>
    </location>
</feature>
<feature type="binding site" evidence="11">
    <location>
        <position position="256"/>
    </location>
    <ligand>
        <name>NADP(+)</name>
        <dbReference type="ChEBI" id="CHEBI:58349"/>
    </ligand>
</feature>
<feature type="binding site" evidence="11">
    <location>
        <begin position="532"/>
        <end position="536"/>
    </location>
    <ligand>
        <name>FMN</name>
        <dbReference type="ChEBI" id="CHEBI:58210"/>
    </ligand>
</feature>
<dbReference type="EC" id="4.2.3.5" evidence="3 11"/>
<dbReference type="GO" id="GO:0009423">
    <property type="term" value="P:chorismate biosynthetic process"/>
    <property type="evidence" value="ECO:0007669"/>
    <property type="project" value="UniProtKB-UniRule"/>
</dbReference>
<comment type="catalytic activity">
    <reaction evidence="11 12">
        <text>5-O-(1-carboxyvinyl)-3-phosphoshikimate = chorismate + phosphate</text>
        <dbReference type="Rhea" id="RHEA:21020"/>
        <dbReference type="ChEBI" id="CHEBI:29748"/>
        <dbReference type="ChEBI" id="CHEBI:43474"/>
        <dbReference type="ChEBI" id="CHEBI:57701"/>
        <dbReference type="EC" id="4.2.3.5"/>
    </reaction>
</comment>
<keyword evidence="7 11" id="KW-0274">FAD</keyword>
<accession>A0A3N1CRK5</accession>
<evidence type="ECO:0000256" key="13">
    <source>
        <dbReference type="SAM" id="MobiDB-lite"/>
    </source>
</evidence>
<dbReference type="Gene3D" id="1.20.120.1220">
    <property type="match status" value="1"/>
</dbReference>
<evidence type="ECO:0000256" key="14">
    <source>
        <dbReference type="SAM" id="Phobius"/>
    </source>
</evidence>
<dbReference type="GO" id="GO:0009073">
    <property type="term" value="P:aromatic amino acid family biosynthetic process"/>
    <property type="evidence" value="ECO:0007669"/>
    <property type="project" value="UniProtKB-KW"/>
</dbReference>
<dbReference type="HAMAP" id="MF_00300">
    <property type="entry name" value="Chorismate_synth"/>
    <property type="match status" value="1"/>
</dbReference>